<proteinExistence type="predicted"/>
<name>A0A225VP07_9STRA</name>
<dbReference type="GO" id="GO:0005634">
    <property type="term" value="C:nucleus"/>
    <property type="evidence" value="ECO:0007669"/>
    <property type="project" value="UniProtKB-SubCell"/>
</dbReference>
<evidence type="ECO:0000259" key="7">
    <source>
        <dbReference type="Pfam" id="PF05699"/>
    </source>
</evidence>
<keyword evidence="5" id="KW-0539">Nucleus</keyword>
<dbReference type="PANTHER" id="PTHR46481:SF10">
    <property type="entry name" value="ZINC FINGER BED DOMAIN-CONTAINING PROTEIN 39"/>
    <property type="match status" value="1"/>
</dbReference>
<evidence type="ECO:0000313" key="9">
    <source>
        <dbReference type="Proteomes" id="UP000198211"/>
    </source>
</evidence>
<keyword evidence="4" id="KW-0862">Zinc</keyword>
<dbReference type="SUPFAM" id="SSF53098">
    <property type="entry name" value="Ribonuclease H-like"/>
    <property type="match status" value="1"/>
</dbReference>
<dbReference type="Pfam" id="PF05699">
    <property type="entry name" value="Dimer_Tnp_hAT"/>
    <property type="match status" value="1"/>
</dbReference>
<dbReference type="PANTHER" id="PTHR46481">
    <property type="entry name" value="ZINC FINGER BED DOMAIN-CONTAINING PROTEIN 4"/>
    <property type="match status" value="1"/>
</dbReference>
<dbReference type="EMBL" id="NBNE01003617">
    <property type="protein sequence ID" value="OWZ07236.1"/>
    <property type="molecule type" value="Genomic_DNA"/>
</dbReference>
<evidence type="ECO:0000256" key="6">
    <source>
        <dbReference type="SAM" id="MobiDB-lite"/>
    </source>
</evidence>
<reference evidence="9" key="1">
    <citation type="submission" date="2017-03" db="EMBL/GenBank/DDBJ databases">
        <title>Phytopthora megakarya and P. palmivora, two closely related causual agents of cacao black pod achieved similar genome size and gene model numbers by different mechanisms.</title>
        <authorList>
            <person name="Ali S."/>
            <person name="Shao J."/>
            <person name="Larry D.J."/>
            <person name="Kronmiller B."/>
            <person name="Shen D."/>
            <person name="Strem M.D."/>
            <person name="Melnick R.L."/>
            <person name="Guiltinan M.J."/>
            <person name="Tyler B.M."/>
            <person name="Meinhardt L.W."/>
            <person name="Bailey B.A."/>
        </authorList>
    </citation>
    <scope>NUCLEOTIDE SEQUENCE [LARGE SCALE GENOMIC DNA]</scope>
    <source>
        <strain evidence="9">zdho120</strain>
    </source>
</reference>
<dbReference type="GO" id="GO:0008270">
    <property type="term" value="F:zinc ion binding"/>
    <property type="evidence" value="ECO:0007669"/>
    <property type="project" value="UniProtKB-KW"/>
</dbReference>
<evidence type="ECO:0000256" key="3">
    <source>
        <dbReference type="ARBA" id="ARBA00022771"/>
    </source>
</evidence>
<dbReference type="GO" id="GO:0046983">
    <property type="term" value="F:protein dimerization activity"/>
    <property type="evidence" value="ECO:0007669"/>
    <property type="project" value="InterPro"/>
</dbReference>
<dbReference type="OrthoDB" id="91442at2759"/>
<evidence type="ECO:0000313" key="8">
    <source>
        <dbReference type="EMBL" id="OWZ07236.1"/>
    </source>
</evidence>
<evidence type="ECO:0000256" key="2">
    <source>
        <dbReference type="ARBA" id="ARBA00022723"/>
    </source>
</evidence>
<protein>
    <recommendedName>
        <fullName evidence="7">HAT C-terminal dimerisation domain-containing protein</fullName>
    </recommendedName>
</protein>
<keyword evidence="9" id="KW-1185">Reference proteome</keyword>
<organism evidence="8 9">
    <name type="scientific">Phytophthora megakarya</name>
    <dbReference type="NCBI Taxonomy" id="4795"/>
    <lineage>
        <taxon>Eukaryota</taxon>
        <taxon>Sar</taxon>
        <taxon>Stramenopiles</taxon>
        <taxon>Oomycota</taxon>
        <taxon>Peronosporomycetes</taxon>
        <taxon>Peronosporales</taxon>
        <taxon>Peronosporaceae</taxon>
        <taxon>Phytophthora</taxon>
    </lineage>
</organism>
<sequence length="680" mass="77287">MNDENSSFTSDKRQRLIHDFFEPTFSPEEKAEFERLLIQFQADNCLPDRFIEKLSTRRLFGFLNKAVLKALPGRITLGGRILDKHSAVVEESQFDVLRKRQVYSGGRVNFLSDVVQDISKSHLLGCQLGLFGTLANYGLYGTGSRHHGIAIANQMETAMTDIAAKGWKIGAVVTDNAGQCERARGILALRHPRIAYMHCMAHDTNNLVKAVLNSEFREITAQASLVTTTLNASSSKWLVEAKNTVKAVYGKAWGFINLCETRWNSMQGCFASLLRVRSGLRRFAILYGDSTDFPDALRVLYKPDFWQKLQSAEAVIRPLSNVSFKLQRDESTLADAIVAYRDIYIGFLHNLDNLTLVELVERRWRKCEQPLVLLALLLHPQHRQVAVAINEENPELNFLERLCGYGVYYYRRYCDSEDIDGLAHDLYSWYCGDFVDNKLVRFNGDVGLYWSFISDIRRQSKLPKLAVYILSIAISTATCERYFSELAAIHTAKKNRMKSEKVRKFALIRNAVRILDKLESGVCSDVFLKRIIEASERECIVIGSNVANDDDTTDNIAEIEERSVILHQDTPEDDVAEYWQDIYEVLDTGTTDDDIVELECSTELSQKIFNGVDDPIPQPDRTPFPLENDKKFPQEKKLSGIRGQKFSLATLFSTNRTFARSSYTTPQAEQQAEQQAFACN</sequence>
<feature type="region of interest" description="Disordered" evidence="6">
    <location>
        <begin position="611"/>
        <end position="630"/>
    </location>
</feature>
<evidence type="ECO:0000256" key="5">
    <source>
        <dbReference type="ARBA" id="ARBA00023242"/>
    </source>
</evidence>
<dbReference type="InterPro" id="IPR012337">
    <property type="entry name" value="RNaseH-like_sf"/>
</dbReference>
<keyword evidence="2" id="KW-0479">Metal-binding</keyword>
<dbReference type="AlphaFoldDB" id="A0A225VP07"/>
<dbReference type="Proteomes" id="UP000198211">
    <property type="component" value="Unassembled WGS sequence"/>
</dbReference>
<dbReference type="InterPro" id="IPR052035">
    <property type="entry name" value="ZnF_BED_domain_contain"/>
</dbReference>
<keyword evidence="3" id="KW-0863">Zinc-finger</keyword>
<comment type="subcellular location">
    <subcellularLocation>
        <location evidence="1">Nucleus</location>
    </subcellularLocation>
</comment>
<feature type="domain" description="HAT C-terminal dimerisation" evidence="7">
    <location>
        <begin position="438"/>
        <end position="510"/>
    </location>
</feature>
<comment type="caution">
    <text evidence="8">The sequence shown here is derived from an EMBL/GenBank/DDBJ whole genome shotgun (WGS) entry which is preliminary data.</text>
</comment>
<dbReference type="InterPro" id="IPR008906">
    <property type="entry name" value="HATC_C_dom"/>
</dbReference>
<accession>A0A225VP07</accession>
<evidence type="ECO:0000256" key="1">
    <source>
        <dbReference type="ARBA" id="ARBA00004123"/>
    </source>
</evidence>
<evidence type="ECO:0000256" key="4">
    <source>
        <dbReference type="ARBA" id="ARBA00022833"/>
    </source>
</evidence>
<gene>
    <name evidence="8" type="ORF">PHMEG_00020394</name>
</gene>